<dbReference type="PANTHER" id="PTHR11670">
    <property type="entry name" value="ACONITASE/IRON-RESPONSIVE ELEMENT FAMILY MEMBER"/>
    <property type="match status" value="1"/>
</dbReference>
<keyword evidence="7" id="KW-0456">Lyase</keyword>
<dbReference type="HOGENOM" id="CLU_013476_4_0_1"/>
<sequence length="244" mass="26406">MTTNPPGPREVKDAYCLLNFGDNITTSSISPAGTIHEDSPAVMKRGTFASTCLVNKLLNGEVGPKTVHIPTGEKICIYDAASRYKTAGQDTIILAGAEYGSGSSRDWAAKGPMLLGVKAIIAKSFNRVHRSNLASIRIVPLCFKSGEDAETLGLTGHERYTIHLPSNVNEIKPGQDITVTTDTANSFVCTLRLDTEVITKALSRFDCDHIFDGLTWLIGIDQVELACYNHGGMLSYIIRSLSNE</sequence>
<dbReference type="GO" id="GO:0051539">
    <property type="term" value="F:4 iron, 4 sulfur cluster binding"/>
    <property type="evidence" value="ECO:0007669"/>
    <property type="project" value="UniProtKB-KW"/>
</dbReference>
<dbReference type="Gene3D" id="3.20.19.10">
    <property type="entry name" value="Aconitase, domain 4"/>
    <property type="match status" value="1"/>
</dbReference>
<evidence type="ECO:0000313" key="9">
    <source>
        <dbReference type="EMBL" id="EFH42327.1"/>
    </source>
</evidence>
<comment type="similarity">
    <text evidence="2">Belongs to the aconitase/IPM isomerase family.</text>
</comment>
<dbReference type="Gramene" id="scaffold_802034.1">
    <property type="protein sequence ID" value="scaffold_802034.1"/>
    <property type="gene ID" value="scaffold_802034.1"/>
</dbReference>
<comment type="cofactor">
    <cofactor evidence="1">
        <name>[4Fe-4S] cluster</name>
        <dbReference type="ChEBI" id="CHEBI:49883"/>
    </cofactor>
</comment>
<evidence type="ECO:0000256" key="3">
    <source>
        <dbReference type="ARBA" id="ARBA00022485"/>
    </source>
</evidence>
<accession>D7MUY1</accession>
<dbReference type="AlphaFoldDB" id="D7MUY1"/>
<dbReference type="FunFam" id="3.20.19.10:FF:000001">
    <property type="entry name" value="Aconitate hydratase"/>
    <property type="match status" value="1"/>
</dbReference>
<evidence type="ECO:0000256" key="6">
    <source>
        <dbReference type="ARBA" id="ARBA00023014"/>
    </source>
</evidence>
<evidence type="ECO:0000256" key="7">
    <source>
        <dbReference type="ARBA" id="ARBA00023239"/>
    </source>
</evidence>
<evidence type="ECO:0000313" key="10">
    <source>
        <dbReference type="Proteomes" id="UP000008694"/>
    </source>
</evidence>
<proteinExistence type="inferred from homology"/>
<keyword evidence="10" id="KW-1185">Reference proteome</keyword>
<dbReference type="InterPro" id="IPR000573">
    <property type="entry name" value="AconitaseA/IPMdHydase_ssu_swvl"/>
</dbReference>
<dbReference type="EMBL" id="GL348720">
    <property type="protein sequence ID" value="EFH42327.1"/>
    <property type="molecule type" value="Genomic_DNA"/>
</dbReference>
<evidence type="ECO:0000256" key="5">
    <source>
        <dbReference type="ARBA" id="ARBA00023004"/>
    </source>
</evidence>
<evidence type="ECO:0000259" key="8">
    <source>
        <dbReference type="Pfam" id="PF00694"/>
    </source>
</evidence>
<protein>
    <recommendedName>
        <fullName evidence="8">Aconitase A/isopropylmalate dehydratase small subunit swivel domain-containing protein</fullName>
    </recommendedName>
</protein>
<dbReference type="GO" id="GO:0043436">
    <property type="term" value="P:oxoacid metabolic process"/>
    <property type="evidence" value="ECO:0007669"/>
    <property type="project" value="UniProtKB-ARBA"/>
</dbReference>
<keyword evidence="5" id="KW-0408">Iron</keyword>
<dbReference type="GO" id="GO:0016836">
    <property type="term" value="F:hydro-lyase activity"/>
    <property type="evidence" value="ECO:0007669"/>
    <property type="project" value="UniProtKB-ARBA"/>
</dbReference>
<keyword evidence="6" id="KW-0411">Iron-sulfur</keyword>
<evidence type="ECO:0000256" key="4">
    <source>
        <dbReference type="ARBA" id="ARBA00022723"/>
    </source>
</evidence>
<gene>
    <name evidence="9" type="ORF">ARALYDRAFT_918634</name>
</gene>
<dbReference type="STRING" id="81972.D7MUY1"/>
<keyword evidence="3" id="KW-0004">4Fe-4S</keyword>
<dbReference type="Proteomes" id="UP000008694">
    <property type="component" value="Unassembled WGS sequence"/>
</dbReference>
<evidence type="ECO:0000256" key="2">
    <source>
        <dbReference type="ARBA" id="ARBA00007185"/>
    </source>
</evidence>
<dbReference type="SUPFAM" id="SSF52016">
    <property type="entry name" value="LeuD/IlvD-like"/>
    <property type="match status" value="1"/>
</dbReference>
<feature type="domain" description="Aconitase A/isopropylmalate dehydratase small subunit swivel" evidence="8">
    <location>
        <begin position="41"/>
        <end position="144"/>
    </location>
</feature>
<name>D7MUY1_ARALL</name>
<dbReference type="Pfam" id="PF00694">
    <property type="entry name" value="Aconitase_C"/>
    <property type="match status" value="1"/>
</dbReference>
<evidence type="ECO:0000256" key="1">
    <source>
        <dbReference type="ARBA" id="ARBA00001966"/>
    </source>
</evidence>
<dbReference type="GO" id="GO:0046872">
    <property type="term" value="F:metal ion binding"/>
    <property type="evidence" value="ECO:0007669"/>
    <property type="project" value="UniProtKB-KW"/>
</dbReference>
<keyword evidence="4" id="KW-0479">Metal-binding</keyword>
<dbReference type="InterPro" id="IPR015928">
    <property type="entry name" value="Aconitase/3IPM_dehydase_swvl"/>
</dbReference>
<organism evidence="10">
    <name type="scientific">Arabidopsis lyrata subsp. lyrata</name>
    <name type="common">Lyre-leaved rock-cress</name>
    <dbReference type="NCBI Taxonomy" id="81972"/>
    <lineage>
        <taxon>Eukaryota</taxon>
        <taxon>Viridiplantae</taxon>
        <taxon>Streptophyta</taxon>
        <taxon>Embryophyta</taxon>
        <taxon>Tracheophyta</taxon>
        <taxon>Spermatophyta</taxon>
        <taxon>Magnoliopsida</taxon>
        <taxon>eudicotyledons</taxon>
        <taxon>Gunneridae</taxon>
        <taxon>Pentapetalae</taxon>
        <taxon>rosids</taxon>
        <taxon>malvids</taxon>
        <taxon>Brassicales</taxon>
        <taxon>Brassicaceae</taxon>
        <taxon>Camelineae</taxon>
        <taxon>Arabidopsis</taxon>
    </lineage>
</organism>
<dbReference type="InterPro" id="IPR006249">
    <property type="entry name" value="Aconitase/IRP2"/>
</dbReference>
<dbReference type="eggNOG" id="KOG0452">
    <property type="taxonomic scope" value="Eukaryota"/>
</dbReference>
<reference evidence="10" key="1">
    <citation type="journal article" date="2011" name="Nat. Genet.">
        <title>The Arabidopsis lyrata genome sequence and the basis of rapid genome size change.</title>
        <authorList>
            <person name="Hu T.T."/>
            <person name="Pattyn P."/>
            <person name="Bakker E.G."/>
            <person name="Cao J."/>
            <person name="Cheng J.-F."/>
            <person name="Clark R.M."/>
            <person name="Fahlgren N."/>
            <person name="Fawcett J.A."/>
            <person name="Grimwood J."/>
            <person name="Gundlach H."/>
            <person name="Haberer G."/>
            <person name="Hollister J.D."/>
            <person name="Ossowski S."/>
            <person name="Ottilar R.P."/>
            <person name="Salamov A.A."/>
            <person name="Schneeberger K."/>
            <person name="Spannagl M."/>
            <person name="Wang X."/>
            <person name="Yang L."/>
            <person name="Nasrallah M.E."/>
            <person name="Bergelson J."/>
            <person name="Carrington J.C."/>
            <person name="Gaut B.S."/>
            <person name="Schmutz J."/>
            <person name="Mayer K.F.X."/>
            <person name="Van de Peer Y."/>
            <person name="Grigoriev I.V."/>
            <person name="Nordborg M."/>
            <person name="Weigel D."/>
            <person name="Guo Y.-L."/>
        </authorList>
    </citation>
    <scope>NUCLEOTIDE SEQUENCE [LARGE SCALE GENOMIC DNA]</scope>
    <source>
        <strain evidence="10">cv. MN47</strain>
    </source>
</reference>